<dbReference type="Pfam" id="PF04586">
    <property type="entry name" value="Peptidase_S78"/>
    <property type="match status" value="1"/>
</dbReference>
<dbReference type="NCBIfam" id="TIGR01543">
    <property type="entry name" value="proheadase_HK97"/>
    <property type="match status" value="1"/>
</dbReference>
<accession>I3VY28</accession>
<keyword evidence="7" id="KW-1185">Reference proteome</keyword>
<keyword evidence="1" id="KW-1188">Viral release from host cell</keyword>
<evidence type="ECO:0000256" key="2">
    <source>
        <dbReference type="ARBA" id="ARBA00022670"/>
    </source>
</evidence>
<dbReference type="BioCyc" id="TSAC1094508:GLMA-2455-MONOMER"/>
<feature type="region of interest" description="Disordered" evidence="4">
    <location>
        <begin position="1"/>
        <end position="28"/>
    </location>
</feature>
<dbReference type="GO" id="GO:0008233">
    <property type="term" value="F:peptidase activity"/>
    <property type="evidence" value="ECO:0007669"/>
    <property type="project" value="UniProtKB-KW"/>
</dbReference>
<evidence type="ECO:0000313" key="7">
    <source>
        <dbReference type="Proteomes" id="UP000006178"/>
    </source>
</evidence>
<evidence type="ECO:0000256" key="3">
    <source>
        <dbReference type="ARBA" id="ARBA00022801"/>
    </source>
</evidence>
<dbReference type="Proteomes" id="UP000006178">
    <property type="component" value="Chromosome"/>
</dbReference>
<organism evidence="6 7">
    <name type="scientific">Thermoanaerobacterium saccharolyticum (strain DSM 8691 / JW/SL-YS485)</name>
    <dbReference type="NCBI Taxonomy" id="1094508"/>
    <lineage>
        <taxon>Bacteria</taxon>
        <taxon>Bacillati</taxon>
        <taxon>Bacillota</taxon>
        <taxon>Clostridia</taxon>
        <taxon>Thermoanaerobacterales</taxon>
        <taxon>Thermoanaerobacteraceae</taxon>
        <taxon>Thermoanaerobacterium</taxon>
    </lineage>
</organism>
<reference evidence="6 7" key="1">
    <citation type="journal article" date="2014" name="Appl. Environ. Microbiol.">
        <title>Profile of Secreted Hydrolases, Associated Proteins, and SlpA in Thermoanaerobacterium saccharolyticum during the Degradation of Hemicellulose.</title>
        <authorList>
            <person name="Currie D.H."/>
            <person name="Guss A.M."/>
            <person name="Herring C.D."/>
            <person name="Giannone R.J."/>
            <person name="Johnson C.M."/>
            <person name="Lankford P.K."/>
            <person name="Brown S.D."/>
            <person name="Hettich R.L."/>
            <person name="Lynd L.R."/>
        </authorList>
    </citation>
    <scope>NUCLEOTIDE SEQUENCE [LARGE SCALE GENOMIC DNA]</scope>
    <source>
        <strain evidence="7">DSM 8691 / JW/SL-YS485</strain>
    </source>
</reference>
<sequence>MPAIPYRKTPTSDKSWDGPKNEANLKTGQDESYYKKAYAWQDPDGNPKTKSAYKFPHHEVDSDGNIGAANIKGCISGISVLNGAMGGTNIPKADYEGVYNHLAKHIKDAGQEPPELKRSLETSKEIRTLTTKIELRSADDGDNQQEVIEGYALKFNKWSDTMGMFLKFREKIDPNALESCDMSNVVATFNHDENMPLGRNTIKDGIGSLQLSVDNIGLKFRCIPTDTSYARDLKENIRAGVINQCSFTFTLAADDDADSIEYNEQDQVYERTINKIGKLYDIAVVTTPAYPDTEAVVGQRALNKIQDDILRKKLIIKTYL</sequence>
<dbReference type="InterPro" id="IPR006433">
    <property type="entry name" value="Prohead_protease"/>
</dbReference>
<feature type="domain" description="Prohead serine protease" evidence="5">
    <location>
        <begin position="132"/>
        <end position="305"/>
    </location>
</feature>
<dbReference type="GO" id="GO:0006508">
    <property type="term" value="P:proteolysis"/>
    <property type="evidence" value="ECO:0007669"/>
    <property type="project" value="UniProtKB-KW"/>
</dbReference>
<evidence type="ECO:0000256" key="4">
    <source>
        <dbReference type="SAM" id="MobiDB-lite"/>
    </source>
</evidence>
<dbReference type="KEGG" id="tsh:Tsac_2425"/>
<keyword evidence="3" id="KW-0378">Hydrolase</keyword>
<dbReference type="PATRIC" id="fig|1094508.3.peg.2460"/>
<dbReference type="STRING" id="1094508.Tsac_2425"/>
<evidence type="ECO:0000259" key="5">
    <source>
        <dbReference type="Pfam" id="PF04586"/>
    </source>
</evidence>
<dbReference type="EMBL" id="CP003184">
    <property type="protein sequence ID" value="AFK87423.1"/>
    <property type="molecule type" value="Genomic_DNA"/>
</dbReference>
<keyword evidence="2 6" id="KW-0645">Protease</keyword>
<feature type="compositionally biased region" description="Basic and acidic residues" evidence="4">
    <location>
        <begin position="10"/>
        <end position="20"/>
    </location>
</feature>
<name>I3VY28_THESW</name>
<proteinExistence type="predicted"/>
<evidence type="ECO:0000256" key="1">
    <source>
        <dbReference type="ARBA" id="ARBA00022612"/>
    </source>
</evidence>
<protein>
    <submittedName>
        <fullName evidence="6">Phage prohead protease, HK97 family</fullName>
    </submittedName>
</protein>
<gene>
    <name evidence="6" type="ordered locus">Tsac_2425</name>
</gene>
<dbReference type="RefSeq" id="WP_014759259.1">
    <property type="nucleotide sequence ID" value="NC_017992.1"/>
</dbReference>
<dbReference type="InterPro" id="IPR054613">
    <property type="entry name" value="Peptidase_S78_dom"/>
</dbReference>
<evidence type="ECO:0000313" key="6">
    <source>
        <dbReference type="EMBL" id="AFK87423.1"/>
    </source>
</evidence>
<dbReference type="eggNOG" id="COG3740">
    <property type="taxonomic scope" value="Bacteria"/>
</dbReference>
<dbReference type="AlphaFoldDB" id="I3VY28"/>